<dbReference type="OrthoDB" id="2678913at2759"/>
<dbReference type="PANTHER" id="PTHR34605">
    <property type="entry name" value="PHAGE_INTEGRASE DOMAIN-CONTAINING PROTEIN"/>
    <property type="match status" value="1"/>
</dbReference>
<evidence type="ECO:0000313" key="2">
    <source>
        <dbReference type="EMBL" id="KLO03742.1"/>
    </source>
</evidence>
<dbReference type="Gene3D" id="1.10.443.10">
    <property type="entry name" value="Intergrase catalytic core"/>
    <property type="match status" value="1"/>
</dbReference>
<dbReference type="Proteomes" id="UP000053477">
    <property type="component" value="Unassembled WGS sequence"/>
</dbReference>
<dbReference type="InParanoid" id="A0A0H2QXQ7"/>
<dbReference type="PANTHER" id="PTHR34605:SF3">
    <property type="entry name" value="P CELL-TYPE AGGLUTINATION PROTEIN MAP4-LIKE-RELATED"/>
    <property type="match status" value="1"/>
</dbReference>
<dbReference type="SUPFAM" id="SSF56349">
    <property type="entry name" value="DNA breaking-rejoining enzymes"/>
    <property type="match status" value="1"/>
</dbReference>
<dbReference type="InterPro" id="IPR052925">
    <property type="entry name" value="Phage_Integrase-like_Recomb"/>
</dbReference>
<dbReference type="InterPro" id="IPR011010">
    <property type="entry name" value="DNA_brk_join_enz"/>
</dbReference>
<accession>A0A0H2QXQ7</accession>
<dbReference type="InterPro" id="IPR013762">
    <property type="entry name" value="Integrase-like_cat_sf"/>
</dbReference>
<reference evidence="2 3" key="1">
    <citation type="submission" date="2015-04" db="EMBL/GenBank/DDBJ databases">
        <title>Complete genome sequence of Schizopora paradoxa KUC8140, a cosmopolitan wood degrader in East Asia.</title>
        <authorList>
            <consortium name="DOE Joint Genome Institute"/>
            <person name="Min B."/>
            <person name="Park H."/>
            <person name="Jang Y."/>
            <person name="Kim J.-J."/>
            <person name="Kim K.H."/>
            <person name="Pangilinan J."/>
            <person name="Lipzen A."/>
            <person name="Riley R."/>
            <person name="Grigoriev I.V."/>
            <person name="Spatafora J.W."/>
            <person name="Choi I.-G."/>
        </authorList>
    </citation>
    <scope>NUCLEOTIDE SEQUENCE [LARGE SCALE GENOMIC DNA]</scope>
    <source>
        <strain evidence="2 3">KUC8140</strain>
    </source>
</reference>
<dbReference type="EMBL" id="KQ087106">
    <property type="protein sequence ID" value="KLO03742.1"/>
    <property type="molecule type" value="Genomic_DNA"/>
</dbReference>
<proteinExistence type="predicted"/>
<dbReference type="GO" id="GO:0003677">
    <property type="term" value="F:DNA binding"/>
    <property type="evidence" value="ECO:0007669"/>
    <property type="project" value="InterPro"/>
</dbReference>
<dbReference type="AlphaFoldDB" id="A0A0H2QXQ7"/>
<keyword evidence="1" id="KW-0233">DNA recombination</keyword>
<dbReference type="GO" id="GO:0015074">
    <property type="term" value="P:DNA integration"/>
    <property type="evidence" value="ECO:0007669"/>
    <property type="project" value="InterPro"/>
</dbReference>
<sequence length="236" mass="26432">SADKSTPESSKRPPRQPFTPAYISALKDQLDLSRPLDAAVYACLTTTFYCCARLGEFTVPARSAFKPDEHVKRSNVRADEDRHGNKVTVFFLPRTKTCVHGEEVFWATQEGPTDPEAALRNHFAVNQAPSDAHLFAYKLPSGQFVPLSRSDFLNRLQTAVDDAHLDPLQGHGIRIGSALEYLLRGLSFETVKQLGRWRSEAFTDYLRKHAKILAPYLQAVPLLHRAVQQLMSGRTA</sequence>
<evidence type="ECO:0000313" key="3">
    <source>
        <dbReference type="Proteomes" id="UP000053477"/>
    </source>
</evidence>
<keyword evidence="3" id="KW-1185">Reference proteome</keyword>
<name>A0A0H2QXQ7_9AGAM</name>
<evidence type="ECO:0000256" key="1">
    <source>
        <dbReference type="ARBA" id="ARBA00023172"/>
    </source>
</evidence>
<protein>
    <submittedName>
        <fullName evidence="2">DNA breaking-rejoining enzyme</fullName>
    </submittedName>
</protein>
<gene>
    <name evidence="2" type="ORF">SCHPADRAFT_948407</name>
</gene>
<feature type="non-terminal residue" evidence="2">
    <location>
        <position position="1"/>
    </location>
</feature>
<organism evidence="2 3">
    <name type="scientific">Schizopora paradoxa</name>
    <dbReference type="NCBI Taxonomy" id="27342"/>
    <lineage>
        <taxon>Eukaryota</taxon>
        <taxon>Fungi</taxon>
        <taxon>Dikarya</taxon>
        <taxon>Basidiomycota</taxon>
        <taxon>Agaricomycotina</taxon>
        <taxon>Agaricomycetes</taxon>
        <taxon>Hymenochaetales</taxon>
        <taxon>Schizoporaceae</taxon>
        <taxon>Schizopora</taxon>
    </lineage>
</organism>
<dbReference type="GO" id="GO:0006310">
    <property type="term" value="P:DNA recombination"/>
    <property type="evidence" value="ECO:0007669"/>
    <property type="project" value="UniProtKB-KW"/>
</dbReference>